<dbReference type="GO" id="GO:0005975">
    <property type="term" value="P:carbohydrate metabolic process"/>
    <property type="evidence" value="ECO:0007669"/>
    <property type="project" value="InterPro"/>
</dbReference>
<dbReference type="InterPro" id="IPR000757">
    <property type="entry name" value="Beta-glucanase-like"/>
</dbReference>
<dbReference type="PROSITE" id="PS51257">
    <property type="entry name" value="PROKAR_LIPOPROTEIN"/>
    <property type="match status" value="1"/>
</dbReference>
<dbReference type="CDD" id="cd08023">
    <property type="entry name" value="GH16_laminarinase_like"/>
    <property type="match status" value="1"/>
</dbReference>
<gene>
    <name evidence="3" type="ORF">GCM10011511_47180</name>
</gene>
<dbReference type="InterPro" id="IPR016624">
    <property type="entry name" value="UCP014753"/>
</dbReference>
<dbReference type="InterPro" id="IPR013320">
    <property type="entry name" value="ConA-like_dom_sf"/>
</dbReference>
<name>A0A8J2UHJ2_9BACT</name>
<dbReference type="EMBL" id="BMJC01000005">
    <property type="protein sequence ID" value="GGB17958.1"/>
    <property type="molecule type" value="Genomic_DNA"/>
</dbReference>
<dbReference type="GO" id="GO:0004553">
    <property type="term" value="F:hydrolase activity, hydrolyzing O-glycosyl compounds"/>
    <property type="evidence" value="ECO:0007669"/>
    <property type="project" value="InterPro"/>
</dbReference>
<comment type="similarity">
    <text evidence="1">Belongs to the glycosyl hydrolase 16 family.</text>
</comment>
<dbReference type="Gene3D" id="2.60.120.200">
    <property type="match status" value="1"/>
</dbReference>
<dbReference type="Proteomes" id="UP000607559">
    <property type="component" value="Unassembled WGS sequence"/>
</dbReference>
<dbReference type="PANTHER" id="PTHR35339:SF3">
    <property type="entry name" value="DUF2264 DOMAIN-CONTAINING PROTEIN"/>
    <property type="match status" value="1"/>
</dbReference>
<proteinExistence type="inferred from homology"/>
<evidence type="ECO:0000259" key="2">
    <source>
        <dbReference type="PROSITE" id="PS51762"/>
    </source>
</evidence>
<evidence type="ECO:0000313" key="4">
    <source>
        <dbReference type="Proteomes" id="UP000607559"/>
    </source>
</evidence>
<dbReference type="Pfam" id="PF00722">
    <property type="entry name" value="Glyco_hydro_16"/>
    <property type="match status" value="1"/>
</dbReference>
<keyword evidence="4" id="KW-1185">Reference proteome</keyword>
<evidence type="ECO:0000256" key="1">
    <source>
        <dbReference type="ARBA" id="ARBA00006865"/>
    </source>
</evidence>
<accession>A0A8J2UHJ2</accession>
<reference evidence="3" key="2">
    <citation type="submission" date="2020-09" db="EMBL/GenBank/DDBJ databases">
        <authorList>
            <person name="Sun Q."/>
            <person name="Zhou Y."/>
        </authorList>
    </citation>
    <scope>NUCLEOTIDE SEQUENCE</scope>
    <source>
        <strain evidence="3">CGMCC 1.15448</strain>
    </source>
</reference>
<dbReference type="InterPro" id="IPR049349">
    <property type="entry name" value="DUF2264_N"/>
</dbReference>
<comment type="caution">
    <text evidence="3">The sequence shown here is derived from an EMBL/GenBank/DDBJ whole genome shotgun (WGS) entry which is preliminary data.</text>
</comment>
<evidence type="ECO:0000313" key="3">
    <source>
        <dbReference type="EMBL" id="GGB17958.1"/>
    </source>
</evidence>
<protein>
    <recommendedName>
        <fullName evidence="2">GH16 domain-containing protein</fullName>
    </recommendedName>
</protein>
<dbReference type="PANTHER" id="PTHR35339">
    <property type="entry name" value="LINALOOL DEHYDRATASE_ISOMERASE DOMAIN-CONTAINING PROTEIN"/>
    <property type="match status" value="1"/>
</dbReference>
<sequence length="681" mass="76099">MKRWFLGVFLMSVLACEGQGDDRGMWLRYMDKVARPVVSALAEDRLRATMPVVLSPRIDNAVERRRVMYLEAFGRTLSGMGRWLDGEGGSPQEVALRKQYREWMLRAVANAVNPAAKDYMVWTGGQPLVDASFFALGLIRCPWLWQHLDAGVQKQVVAALLQTRATVPAYSNWLLFPAVIEAFFCKYGLEYDPMRIEFAVREFSQHWYLGDGTFADGPAMHQDYYNSYVIQPFLLAVLDVFRAKYGAFATKMERIAQRYAELQERMIGVDGSYPVTGRSITYRCGAFHALADVAARRELPASLLPGQVRSALTAVIRRTLGAPGTFTVQGWLNIGLAGHQENLADGYITMGSEYLCTEVFQPLGLPDSDVFWAAPAAPWTAVKVWGGSDSVGVDHALDLVVAAGPGGGSGVHGTVGHEDGPGEAGMEDGYKLVWADEFNADGAPDPKNWGYERGFVRNHEAQWYQPENAWCSGGRLIIEARKESKPNPLYVAGSTDWKRKDSLIRYTSASLLTRGLHSFQYGRFEMRARIDVDAGLWPAFWTLGVKGEWPSNGEIDIMEYYRRILLANIATGTSKPHAPLWFSRRTPLDSLGGPGWAREFHVWRMDWDSAMIRLSVDERTLLAVPVDSLNNRDASGVNPFRQPEYIILNLALGGDAGGSLEGTVFPRRYEIDYVRVYQKTR</sequence>
<reference evidence="3" key="1">
    <citation type="journal article" date="2014" name="Int. J. Syst. Evol. Microbiol.">
        <title>Complete genome sequence of Corynebacterium casei LMG S-19264T (=DSM 44701T), isolated from a smear-ripened cheese.</title>
        <authorList>
            <consortium name="US DOE Joint Genome Institute (JGI-PGF)"/>
            <person name="Walter F."/>
            <person name="Albersmeier A."/>
            <person name="Kalinowski J."/>
            <person name="Ruckert C."/>
        </authorList>
    </citation>
    <scope>NUCLEOTIDE SEQUENCE</scope>
    <source>
        <strain evidence="3">CGMCC 1.15448</strain>
    </source>
</reference>
<dbReference type="PROSITE" id="PS51762">
    <property type="entry name" value="GH16_2"/>
    <property type="match status" value="1"/>
</dbReference>
<dbReference type="Pfam" id="PF10022">
    <property type="entry name" value="DUF2264"/>
    <property type="match status" value="1"/>
</dbReference>
<feature type="domain" description="GH16" evidence="2">
    <location>
        <begin position="413"/>
        <end position="681"/>
    </location>
</feature>
<dbReference type="RefSeq" id="WP_229689062.1">
    <property type="nucleotide sequence ID" value="NZ_BMJC01000005.1"/>
</dbReference>
<organism evidence="3 4">
    <name type="scientific">Puia dinghuensis</name>
    <dbReference type="NCBI Taxonomy" id="1792502"/>
    <lineage>
        <taxon>Bacteria</taxon>
        <taxon>Pseudomonadati</taxon>
        <taxon>Bacteroidota</taxon>
        <taxon>Chitinophagia</taxon>
        <taxon>Chitinophagales</taxon>
        <taxon>Chitinophagaceae</taxon>
        <taxon>Puia</taxon>
    </lineage>
</organism>
<dbReference type="AlphaFoldDB" id="A0A8J2UHJ2"/>
<dbReference type="SUPFAM" id="SSF49899">
    <property type="entry name" value="Concanavalin A-like lectins/glucanases"/>
    <property type="match status" value="1"/>
</dbReference>